<dbReference type="GO" id="GO:0005576">
    <property type="term" value="C:extracellular region"/>
    <property type="evidence" value="ECO:0007669"/>
    <property type="project" value="Ensembl"/>
</dbReference>
<dbReference type="FunFam" id="3.40.50.410:FF:000021">
    <property type="entry name" value="Collagen, type VI, alpha 3"/>
    <property type="match status" value="1"/>
</dbReference>
<dbReference type="Gene3D" id="3.40.50.410">
    <property type="entry name" value="von Willebrand factor, type A domain"/>
    <property type="match status" value="8"/>
</dbReference>
<dbReference type="PANTHER" id="PTHR24020">
    <property type="entry name" value="COLLAGEN ALPHA"/>
    <property type="match status" value="1"/>
</dbReference>
<evidence type="ECO:0000256" key="10">
    <source>
        <dbReference type="ARBA" id="ARBA00043858"/>
    </source>
</evidence>
<keyword evidence="7" id="KW-0176">Collagen</keyword>
<feature type="domain" description="VWFA" evidence="13">
    <location>
        <begin position="53"/>
        <end position="225"/>
    </location>
</feature>
<dbReference type="Ensembl" id="ENSSPUT00000002881.1">
    <property type="protein sequence ID" value="ENSSPUP00000002719.1"/>
    <property type="gene ID" value="ENSSPUG00000001935.1"/>
</dbReference>
<accession>A0A8D0G6U6</accession>
<evidence type="ECO:0000256" key="7">
    <source>
        <dbReference type="ARBA" id="ARBA00023119"/>
    </source>
</evidence>
<dbReference type="FunFam" id="3.40.50.410:FF:000004">
    <property type="entry name" value="collagen alpha-6(VI) chain"/>
    <property type="match status" value="3"/>
</dbReference>
<evidence type="ECO:0000256" key="2">
    <source>
        <dbReference type="ARBA" id="ARBA00022525"/>
    </source>
</evidence>
<keyword evidence="8" id="KW-0325">Glycoprotein</keyword>
<feature type="domain" description="VWFA" evidence="13">
    <location>
        <begin position="447"/>
        <end position="623"/>
    </location>
</feature>
<keyword evidence="2" id="KW-0964">Secreted</keyword>
<evidence type="ECO:0000256" key="8">
    <source>
        <dbReference type="ARBA" id="ARBA00023180"/>
    </source>
</evidence>
<dbReference type="Pfam" id="PF00092">
    <property type="entry name" value="VWA"/>
    <property type="match status" value="8"/>
</dbReference>
<evidence type="ECO:0000313" key="14">
    <source>
        <dbReference type="Ensembl" id="ENSSPUP00000002719.1"/>
    </source>
</evidence>
<reference evidence="14" key="1">
    <citation type="submission" date="2025-08" db="UniProtKB">
        <authorList>
            <consortium name="Ensembl"/>
        </authorList>
    </citation>
    <scope>IDENTIFICATION</scope>
</reference>
<dbReference type="PANTHER" id="PTHR24020:SF90">
    <property type="entry name" value="COLLAGEN ALPHA-1(XXI) CHAIN"/>
    <property type="match status" value="1"/>
</dbReference>
<dbReference type="CDD" id="cd01472">
    <property type="entry name" value="vWA_collagen"/>
    <property type="match status" value="3"/>
</dbReference>
<dbReference type="GO" id="GO:0007155">
    <property type="term" value="P:cell adhesion"/>
    <property type="evidence" value="ECO:0007669"/>
    <property type="project" value="UniProtKB-KW"/>
</dbReference>
<gene>
    <name evidence="14" type="primary">COL6A6</name>
</gene>
<feature type="domain" description="VWFA" evidence="13">
    <location>
        <begin position="1686"/>
        <end position="1890"/>
    </location>
</feature>
<evidence type="ECO:0000256" key="5">
    <source>
        <dbReference type="ARBA" id="ARBA00022737"/>
    </source>
</evidence>
<evidence type="ECO:0000256" key="1">
    <source>
        <dbReference type="ARBA" id="ARBA00004498"/>
    </source>
</evidence>
<dbReference type="InterPro" id="IPR050525">
    <property type="entry name" value="ECM_Assembly_Org"/>
</dbReference>
<name>A0A8D0G6U6_SPHPU</name>
<feature type="region of interest" description="Disordered" evidence="12">
    <location>
        <begin position="1396"/>
        <end position="1416"/>
    </location>
</feature>
<feature type="domain" description="VWFA" evidence="13">
    <location>
        <begin position="823"/>
        <end position="1000"/>
    </location>
</feature>
<feature type="domain" description="VWFA" evidence="13">
    <location>
        <begin position="240"/>
        <end position="422"/>
    </location>
</feature>
<keyword evidence="15" id="KW-1185">Reference proteome</keyword>
<organism evidence="14 15">
    <name type="scientific">Sphenodon punctatus</name>
    <name type="common">Tuatara</name>
    <name type="synonym">Hatteria punctata</name>
    <dbReference type="NCBI Taxonomy" id="8508"/>
    <lineage>
        <taxon>Eukaryota</taxon>
        <taxon>Metazoa</taxon>
        <taxon>Chordata</taxon>
        <taxon>Craniata</taxon>
        <taxon>Vertebrata</taxon>
        <taxon>Euteleostomi</taxon>
        <taxon>Lepidosauria</taxon>
        <taxon>Sphenodontia</taxon>
        <taxon>Sphenodontidae</taxon>
        <taxon>Sphenodon</taxon>
    </lineage>
</organism>
<feature type="domain" description="VWFA" evidence="13">
    <location>
        <begin position="1013"/>
        <end position="1183"/>
    </location>
</feature>
<evidence type="ECO:0000256" key="6">
    <source>
        <dbReference type="ARBA" id="ARBA00022889"/>
    </source>
</evidence>
<comment type="similarity">
    <text evidence="11">Belongs to the type VI collagen family.</text>
</comment>
<evidence type="ECO:0000256" key="3">
    <source>
        <dbReference type="ARBA" id="ARBA00022530"/>
    </source>
</evidence>
<evidence type="ECO:0000256" key="4">
    <source>
        <dbReference type="ARBA" id="ARBA00022729"/>
    </source>
</evidence>
<dbReference type="GeneTree" id="ENSGT00940000155619"/>
<dbReference type="PROSITE" id="PS50234">
    <property type="entry name" value="VWFA"/>
    <property type="match status" value="8"/>
</dbReference>
<evidence type="ECO:0000256" key="11">
    <source>
        <dbReference type="ARBA" id="ARBA00044000"/>
    </source>
</evidence>
<dbReference type="SMART" id="SM00327">
    <property type="entry name" value="VWA"/>
    <property type="match status" value="9"/>
</dbReference>
<keyword evidence="4" id="KW-0732">Signal</keyword>
<dbReference type="GO" id="GO:0005589">
    <property type="term" value="C:collagen type VI trimer"/>
    <property type="evidence" value="ECO:0007669"/>
    <property type="project" value="UniProtKB-ARBA"/>
</dbReference>
<proteinExistence type="inferred from homology"/>
<comment type="subcellular location">
    <subcellularLocation>
        <location evidence="1">Secreted</location>
        <location evidence="1">Extracellular space</location>
        <location evidence="1">Extracellular matrix</location>
    </subcellularLocation>
</comment>
<evidence type="ECO:0000256" key="12">
    <source>
        <dbReference type="SAM" id="MobiDB-lite"/>
    </source>
</evidence>
<evidence type="ECO:0000313" key="15">
    <source>
        <dbReference type="Proteomes" id="UP000694392"/>
    </source>
</evidence>
<feature type="domain" description="VWFA" evidence="13">
    <location>
        <begin position="635"/>
        <end position="804"/>
    </location>
</feature>
<dbReference type="FunFam" id="3.40.50.410:FF:000044">
    <property type="entry name" value="Collagen type VI alpha 6 chain"/>
    <property type="match status" value="1"/>
</dbReference>
<evidence type="ECO:0000259" key="13">
    <source>
        <dbReference type="PROSITE" id="PS50234"/>
    </source>
</evidence>
<comment type="function">
    <text evidence="10">Collagen VI acts as a cell-binding protein.</text>
</comment>
<dbReference type="Proteomes" id="UP000694392">
    <property type="component" value="Unplaced"/>
</dbReference>
<dbReference type="FunFam" id="3.40.50.410:FF:000016">
    <property type="entry name" value="Collagen type VI alpha 3 chain"/>
    <property type="match status" value="1"/>
</dbReference>
<sequence>MKFAIQETVLVWRTPLCLVAVLGLKRKTFQVCLPWLILFRLILCCINSAESADIVLLVDGSDVLGERTFPSVKSFIYRMIGNLPVGPKRYHIALVQYSDDIHSEFQLDTFRAKNLMLNHIKKNFAYRGGALRTGNALQKVHETFFSEPTSRRDRNRVLVVVTSGLSEDNVDEPAEILRNDGIKIIAVGIQEASPEELQSMATHHFYYKLRMPRDLSMFSQNMSKIIEDSIQTDINVGIADLVFIVDEGLSKPKFEDMKKFLQDTISSLDVNEKCIRIGLVTYSTEPRVVSLLKTETNKSEILQKIRNLSSRPGKANTGAAISATKRNVFTESAGSRKTQAVEQIAILITHRPSEDNVSDVAHDLRKAGVTVFAIGVEGANVTQLSQIASHPKPQQQYVTKLQAFSELQYQTIIFSKKILNEIQYQLYVQAGRRHHIKTGCVDTEEADIYFLVDGSTSIQPADFQDMKSFLKEVITMFSVGADKVRFGVVQYSDKIQMPLPVPLDEYSNTNDLKKAIDNIRQIFGDTHTGKALTFMQPLFKKAQEQRSGKVPCYLIVLTDGQAQDDVKIHAESLRKEKVKVYAIGVKEAVKTQLVEIAGEESKVFYVHEFDSLKDIKNDFVSEICSEGACKDVKADIMFLVDSSGSITTENFVKMKSFMMELVNKSEIGSDQVHVGVVQFSGTSKEEFQLTKYSTKSDIISAIEIMSPLGQNTLTGDALKFVSNYFKPTKGARASVRKILILITDGEAQDEVKTPAMALREDGISVFAVGVFGANKTQLEEISGKPQLVFYVENFDILKQLESEILFGICNPFALDCKRIERLDVVFVIDGSGSIDSTEYDSMKDFMIALVKKSDVCREQVQFGAVKYAATPQTFFDLNKYDTKSAIIEAIQNDQSIGGDTYTAAAIGHSESLFTRQHGSRRDMGVPQILIVITDGVSHDAIQLNDTARRLRDNGITIYAVGIEGAKTDELLGMAGSQDKYFYVNTFGGLQNLSVPISDDLCAQSKSECNIEADVVFLIDGSNSIGDKNFAIMKNFLKELLNQIDPAGYVNIGIAQYSDKYKKELDLHPFQNRSELKGQIDNIILIQGQQTLIGSALKNVKQFFSSTRRKRSPKTRDILLVITDGESHDDVREPAESLRKADVDIYAVGVGEMNESELLQIAGSSDRKYTVENFNKLLDIKKRLTEDFCKEESDTTCWADIVMGFDISSQKQGDRLFHRQVQLENYLPVILKTLTDLKTVRCNTRTKIQFIVALSVNNTDTPVSSEFQFKTEKIMSSLKDVVIKSPSHFDVNFLQALWETFPKKSDTEKRSKVIIVFSDGLDDDIEMLEQKSDELREKGLNALITVVLEGASDFEEFEFIEFGKGFEYRTRITIGMTNIADRLSQYVVSYSEKDTCPGPRGFPGERGEKGFRGDPVSFSRRPSLSRRHVINTLYSNLLSQSVMKSEDPYVSQGMSAASSQQTTGSLVLGKQECPIHPTELVFALDVSQDTTRQAFERMREIAISIVNETKIRESNCPVGARVAVVSYSSTVHYLIRFSDAYNKNQLVQEIKNISYTRSSEGRDIGSAMRFVARNTFKRTLQGANVRKVAVFFSNGQSEDALSIHTAVLEFSALDIVPAVIALNNVPKVNRAFEMDASGQFQIVNIRQERDYKPLLQALQLCTLCYDECKPRAACQPGRPRPSQASVDAAFILDSSRTMSHVEFEKVKDFLSSVLDNFDISPQPMVGALGDRVAIVSHAPPDFRHSTQKSPVKTEFDFVTYNTKQLMKRHIKESVQQLNGVSAVGHAIQWTIDNLFPRASNARKHKAIIVISAGETSQWDKETLKNASLKAKCQGYALFVLSLGHAYDKQLEELASLPLEHHLLQLGRIHRPEYKYVVRFLKGCLHLLRNGIDSYPPENLKTRCSRISFPKGKRYM</sequence>
<dbReference type="FunFam" id="3.40.50.410:FF:000003">
    <property type="entry name" value="Collagen type VI alpha 3 chain"/>
    <property type="match status" value="2"/>
</dbReference>
<keyword evidence="5" id="KW-0677">Repeat</keyword>
<keyword evidence="3" id="KW-0272">Extracellular matrix</keyword>
<dbReference type="InterPro" id="IPR002035">
    <property type="entry name" value="VWF_A"/>
</dbReference>
<keyword evidence="6" id="KW-0130">Cell adhesion</keyword>
<dbReference type="InterPro" id="IPR036465">
    <property type="entry name" value="vWFA_dom_sf"/>
</dbReference>
<feature type="domain" description="VWFA" evidence="13">
    <location>
        <begin position="1478"/>
        <end position="1657"/>
    </location>
</feature>
<keyword evidence="9" id="KW-0379">Hydroxylation</keyword>
<dbReference type="PRINTS" id="PR00453">
    <property type="entry name" value="VWFADOMAIN"/>
</dbReference>
<feature type="compositionally biased region" description="Basic and acidic residues" evidence="12">
    <location>
        <begin position="1402"/>
        <end position="1411"/>
    </location>
</feature>
<reference evidence="14" key="2">
    <citation type="submission" date="2025-09" db="UniProtKB">
        <authorList>
            <consortium name="Ensembl"/>
        </authorList>
    </citation>
    <scope>IDENTIFICATION</scope>
</reference>
<protein>
    <submittedName>
        <fullName evidence="14">Collagen type VI alpha 6 chain</fullName>
    </submittedName>
</protein>
<dbReference type="CDD" id="cd01450">
    <property type="entry name" value="vWFA_subfamily_ECM"/>
    <property type="match status" value="2"/>
</dbReference>
<evidence type="ECO:0000256" key="9">
    <source>
        <dbReference type="ARBA" id="ARBA00023278"/>
    </source>
</evidence>
<dbReference type="SUPFAM" id="SSF53300">
    <property type="entry name" value="vWA-like"/>
    <property type="match status" value="9"/>
</dbReference>